<comment type="caution">
    <text evidence="1">The sequence shown here is derived from an EMBL/GenBank/DDBJ whole genome shotgun (WGS) entry which is preliminary data.</text>
</comment>
<protein>
    <submittedName>
        <fullName evidence="1">Uncharacterized protein</fullName>
    </submittedName>
</protein>
<dbReference type="EMBL" id="JAGINW010000001">
    <property type="protein sequence ID" value="MBP2328123.1"/>
    <property type="molecule type" value="Genomic_DNA"/>
</dbReference>
<evidence type="ECO:0000313" key="2">
    <source>
        <dbReference type="Proteomes" id="UP001519332"/>
    </source>
</evidence>
<proteinExistence type="predicted"/>
<gene>
    <name evidence="1" type="ORF">JOF56_008508</name>
</gene>
<organism evidence="1 2">
    <name type="scientific">Kibdelosporangium banguiense</name>
    <dbReference type="NCBI Taxonomy" id="1365924"/>
    <lineage>
        <taxon>Bacteria</taxon>
        <taxon>Bacillati</taxon>
        <taxon>Actinomycetota</taxon>
        <taxon>Actinomycetes</taxon>
        <taxon>Pseudonocardiales</taxon>
        <taxon>Pseudonocardiaceae</taxon>
        <taxon>Kibdelosporangium</taxon>
    </lineage>
</organism>
<evidence type="ECO:0000313" key="1">
    <source>
        <dbReference type="EMBL" id="MBP2328123.1"/>
    </source>
</evidence>
<keyword evidence="2" id="KW-1185">Reference proteome</keyword>
<sequence>MIGGDGGYVAVGGPAKAADLGALGNRLRGLKHAADEAGVPARAYFEEGTPQSAIDLARKWLGPDNVRTFPPVPVR</sequence>
<name>A0ABS4TUS3_9PSEU</name>
<reference evidence="1 2" key="1">
    <citation type="submission" date="2021-03" db="EMBL/GenBank/DDBJ databases">
        <title>Sequencing the genomes of 1000 actinobacteria strains.</title>
        <authorList>
            <person name="Klenk H.-P."/>
        </authorList>
    </citation>
    <scope>NUCLEOTIDE SEQUENCE [LARGE SCALE GENOMIC DNA]</scope>
    <source>
        <strain evidence="1 2">DSM 46670</strain>
    </source>
</reference>
<dbReference type="Proteomes" id="UP001519332">
    <property type="component" value="Unassembled WGS sequence"/>
</dbReference>
<dbReference type="RefSeq" id="WP_209645184.1">
    <property type="nucleotide sequence ID" value="NZ_JAGINW010000001.1"/>
</dbReference>
<accession>A0ABS4TUS3</accession>